<comment type="caution">
    <text evidence="3">The sequence shown here is derived from an EMBL/GenBank/DDBJ whole genome shotgun (WGS) entry which is preliminary data.</text>
</comment>
<gene>
    <name evidence="3" type="ORF">SLS53_005619</name>
</gene>
<keyword evidence="4" id="KW-1185">Reference proteome</keyword>
<dbReference type="EMBL" id="JAJSPL020000022">
    <property type="protein sequence ID" value="KAK7739652.1"/>
    <property type="molecule type" value="Genomic_DNA"/>
</dbReference>
<evidence type="ECO:0000256" key="1">
    <source>
        <dbReference type="SAM" id="MobiDB-lite"/>
    </source>
</evidence>
<protein>
    <recommendedName>
        <fullName evidence="2">F-box domain-containing protein</fullName>
    </recommendedName>
</protein>
<feature type="domain" description="F-box" evidence="2">
    <location>
        <begin position="5"/>
        <end position="57"/>
    </location>
</feature>
<reference evidence="3 4" key="1">
    <citation type="journal article" date="2023" name="PLoS ONE">
        <title>Cytospora paraplurivora sp. nov. isolated from orchards with fruit tree decline syndrome in Ontario, Canada.</title>
        <authorList>
            <person name="Ilyukhin E."/>
            <person name="Nguyen H.D.T."/>
            <person name="Castle A.J."/>
            <person name="Ellouze W."/>
        </authorList>
    </citation>
    <scope>NUCLEOTIDE SEQUENCE [LARGE SCALE GENOMIC DNA]</scope>
    <source>
        <strain evidence="3 4">FDS-564</strain>
    </source>
</reference>
<accession>A0AAN9U459</accession>
<sequence length="485" mass="56266">MAPTTSNLLGLPTEVKFQILLELNGRDFLSISEVDSDLGDLWDRYPQQIAYALFNNSNRPLEPEARYEAFVAFQLREAKREYFESMGDRREDEQDRRGLEGTLRTILLGEAWETSEDGSDEMDISMEGLAAYSDLVSEISSLAERYANDAWQRIHRIAAETGTGEPSPADATLCPPKINLTARERLRLQRAFIVVEIYLLTTFHNNAQGERHQFDMGDVIHQFVPDSLFTQPERRQFDSCLRYIFHAYRTHLRSTARELGASELPIEKTWQEYPNEDDQSPPKKKFKMTLSSRGPSNHASEADANISKFSHRCVQDEQKFLLWLCEFGIGPLEQTHRASATERRSEMLEEFAKSHAWGTCELKLVDRAPRPHRDKFRQRHPVRSLYGFYRDIRYPRIGTPWACAASFLDWEWVHPNGVSRLRERGDVVLNERGRWITMSDTDSGASKWNPFESRWHSVPSDHPYAFDWKTYIFRSLPARVHLMAP</sequence>
<evidence type="ECO:0000259" key="2">
    <source>
        <dbReference type="PROSITE" id="PS50181"/>
    </source>
</evidence>
<dbReference type="Proteomes" id="UP001320245">
    <property type="component" value="Unassembled WGS sequence"/>
</dbReference>
<proteinExistence type="predicted"/>
<dbReference type="InterPro" id="IPR001810">
    <property type="entry name" value="F-box_dom"/>
</dbReference>
<dbReference type="PROSITE" id="PS50181">
    <property type="entry name" value="FBOX"/>
    <property type="match status" value="1"/>
</dbReference>
<name>A0AAN9U459_9PEZI</name>
<organism evidence="3 4">
    <name type="scientific">Cytospora paraplurivora</name>
    <dbReference type="NCBI Taxonomy" id="2898453"/>
    <lineage>
        <taxon>Eukaryota</taxon>
        <taxon>Fungi</taxon>
        <taxon>Dikarya</taxon>
        <taxon>Ascomycota</taxon>
        <taxon>Pezizomycotina</taxon>
        <taxon>Sordariomycetes</taxon>
        <taxon>Sordariomycetidae</taxon>
        <taxon>Diaporthales</taxon>
        <taxon>Cytosporaceae</taxon>
        <taxon>Cytospora</taxon>
    </lineage>
</organism>
<evidence type="ECO:0000313" key="4">
    <source>
        <dbReference type="Proteomes" id="UP001320245"/>
    </source>
</evidence>
<feature type="compositionally biased region" description="Polar residues" evidence="1">
    <location>
        <begin position="289"/>
        <end position="299"/>
    </location>
</feature>
<dbReference type="AlphaFoldDB" id="A0AAN9U459"/>
<feature type="region of interest" description="Disordered" evidence="1">
    <location>
        <begin position="270"/>
        <end position="301"/>
    </location>
</feature>
<evidence type="ECO:0000313" key="3">
    <source>
        <dbReference type="EMBL" id="KAK7739652.1"/>
    </source>
</evidence>